<accession>A0A0C3NQZ5</accession>
<evidence type="ECO:0000313" key="1">
    <source>
        <dbReference type="EMBL" id="KIP07604.1"/>
    </source>
</evidence>
<evidence type="ECO:0000313" key="2">
    <source>
        <dbReference type="Proteomes" id="UP000053257"/>
    </source>
</evidence>
<keyword evidence="2" id="KW-1185">Reference proteome</keyword>
<sequence>MGQEVLRRPSGPSLNDLPVELLGAVVGEVTSIGDLLRLRVVNHTFSVYATPKAFRTFHVVNTEASVTGQKLLMSSPGLASLVQRLVVHCEAGPGENRLLNTVEEDEEAKAIRMAFAYNMSRLHLFPSLGELELNFFSGMVWQTVESAEDGTITMTHPSKYFMLQSFIMQAVLKPQTGCPPPLLRSLTLNNLIPFPAPEYQSEVLETIMSNLHSFSMSAHALRFKGRRGEDMWSWFWSEMVPERFLEPAQKSLTSLSLFSDQPIGQFPTVDLSWLRFPRLTTLTLGGLTFNEQGLAEDFVVHHGRTLQRLTLDTCAMHLGGTAPVRPWARVYERFAARLVALRDFRTLCRTGWGLHEQDARRGLQSPYERSITGYGYERGKDVRLAADVVQADRVGLRNFLRTVNARREKQRLPPLALPDLLGAPGQTHA</sequence>
<dbReference type="EMBL" id="KN840494">
    <property type="protein sequence ID" value="KIP07604.1"/>
    <property type="molecule type" value="Genomic_DNA"/>
</dbReference>
<dbReference type="PANTHER" id="PTHR42057:SF2">
    <property type="entry name" value="F-BOX DOMAIN PROTEIN (AFU_ORTHOLOGUE AFUA_4G00200)-RELATED"/>
    <property type="match status" value="1"/>
</dbReference>
<name>A0A0C3NQZ5_PHLG1</name>
<gene>
    <name evidence="1" type="ORF">PHLGIDRAFT_413549</name>
</gene>
<dbReference type="HOGENOM" id="CLU_052543_3_0_1"/>
<proteinExistence type="predicted"/>
<protein>
    <recommendedName>
        <fullName evidence="3">F-box domain-containing protein</fullName>
    </recommendedName>
</protein>
<evidence type="ECO:0008006" key="3">
    <source>
        <dbReference type="Google" id="ProtNLM"/>
    </source>
</evidence>
<dbReference type="AlphaFoldDB" id="A0A0C3NQZ5"/>
<dbReference type="PANTHER" id="PTHR42057">
    <property type="entry name" value="F-BOX DOMAIN PROTEIN (AFU_ORTHOLOGUE AFUA_4G00200)"/>
    <property type="match status" value="1"/>
</dbReference>
<dbReference type="OrthoDB" id="2858653at2759"/>
<dbReference type="Proteomes" id="UP000053257">
    <property type="component" value="Unassembled WGS sequence"/>
</dbReference>
<reference evidence="1 2" key="1">
    <citation type="journal article" date="2014" name="PLoS Genet.">
        <title>Analysis of the Phlebiopsis gigantea genome, transcriptome and secretome provides insight into its pioneer colonization strategies of wood.</title>
        <authorList>
            <person name="Hori C."/>
            <person name="Ishida T."/>
            <person name="Igarashi K."/>
            <person name="Samejima M."/>
            <person name="Suzuki H."/>
            <person name="Master E."/>
            <person name="Ferreira P."/>
            <person name="Ruiz-Duenas F.J."/>
            <person name="Held B."/>
            <person name="Canessa P."/>
            <person name="Larrondo L.F."/>
            <person name="Schmoll M."/>
            <person name="Druzhinina I.S."/>
            <person name="Kubicek C.P."/>
            <person name="Gaskell J.A."/>
            <person name="Kersten P."/>
            <person name="St John F."/>
            <person name="Glasner J."/>
            <person name="Sabat G."/>
            <person name="Splinter BonDurant S."/>
            <person name="Syed K."/>
            <person name="Yadav J."/>
            <person name="Mgbeahuruike A.C."/>
            <person name="Kovalchuk A."/>
            <person name="Asiegbu F.O."/>
            <person name="Lackner G."/>
            <person name="Hoffmeister D."/>
            <person name="Rencoret J."/>
            <person name="Gutierrez A."/>
            <person name="Sun H."/>
            <person name="Lindquist E."/>
            <person name="Barry K."/>
            <person name="Riley R."/>
            <person name="Grigoriev I.V."/>
            <person name="Henrissat B."/>
            <person name="Kues U."/>
            <person name="Berka R.M."/>
            <person name="Martinez A.T."/>
            <person name="Covert S.F."/>
            <person name="Blanchette R.A."/>
            <person name="Cullen D."/>
        </authorList>
    </citation>
    <scope>NUCLEOTIDE SEQUENCE [LARGE SCALE GENOMIC DNA]</scope>
    <source>
        <strain evidence="1 2">11061_1 CR5-6</strain>
    </source>
</reference>
<organism evidence="1 2">
    <name type="scientific">Phlebiopsis gigantea (strain 11061_1 CR5-6)</name>
    <name type="common">White-rot fungus</name>
    <name type="synonym">Peniophora gigantea</name>
    <dbReference type="NCBI Taxonomy" id="745531"/>
    <lineage>
        <taxon>Eukaryota</taxon>
        <taxon>Fungi</taxon>
        <taxon>Dikarya</taxon>
        <taxon>Basidiomycota</taxon>
        <taxon>Agaricomycotina</taxon>
        <taxon>Agaricomycetes</taxon>
        <taxon>Polyporales</taxon>
        <taxon>Phanerochaetaceae</taxon>
        <taxon>Phlebiopsis</taxon>
    </lineage>
</organism>